<sequence>MYSKVQGRPWTGVGLMRRRSRLTHIACVFACLAIIVALHQLLLLAYTYNDYILALLPKPHLPQQIRSGRGHERGRTTVGDAGDEGRNGVPRILCLIITSPPYHVTRARHVAATWSPHCTRAVFLTTLEDPTLPEVLLTPGAATYDQLWEKVTKGFLWAYKVLGEFDWVVKADDDSFVFVENLRAAVKVLDPDSPLAAGVHLATWETGETYLNGGASYVLSRGAVRVLVERGVKFLDSRDSEGRQRFHIYPPQELVDPRSEADLRHLWLRRVSVYPYKGYGELSDEVISFHYVDAETISTAPRQVSPQAPPRPGHLRGGEGGGAGVLETCAGVTRAASACSLRVLSPSLLPPATGVPCVASGRRQDLRADLWFVRTVEEEEEGHEEGEDVVVVVVAVAVEKKGKVGENDN</sequence>
<evidence type="ECO:0000256" key="9">
    <source>
        <dbReference type="ARBA" id="ARBA00022968"/>
    </source>
</evidence>
<dbReference type="GO" id="GO:0000166">
    <property type="term" value="F:nucleotide binding"/>
    <property type="evidence" value="ECO:0007669"/>
    <property type="project" value="UniProtKB-KW"/>
</dbReference>
<dbReference type="PANTHER" id="PTHR23033">
    <property type="entry name" value="BETA1,3-GALACTOSYLTRANSFERASE"/>
    <property type="match status" value="1"/>
</dbReference>
<protein>
    <recommendedName>
        <fullName evidence="4">N-acetylgalactosaminide beta-1,3-galactosyltransferase</fullName>
        <ecNumber evidence="4">2.4.1.122</ecNumber>
    </recommendedName>
</protein>
<evidence type="ECO:0000256" key="3">
    <source>
        <dbReference type="ARBA" id="ARBA00006462"/>
    </source>
</evidence>
<keyword evidence="16" id="KW-1185">Reference proteome</keyword>
<feature type="domain" description="Fringe-like glycosyltransferase" evidence="14">
    <location>
        <begin position="92"/>
        <end position="236"/>
    </location>
</feature>
<comment type="subcellular location">
    <subcellularLocation>
        <location evidence="1">Membrane</location>
        <topology evidence="1">Single-pass type II membrane protein</topology>
    </subcellularLocation>
</comment>
<proteinExistence type="inferred from homology"/>
<evidence type="ECO:0000256" key="13">
    <source>
        <dbReference type="SAM" id="Phobius"/>
    </source>
</evidence>
<feature type="region of interest" description="Disordered" evidence="12">
    <location>
        <begin position="65"/>
        <end position="84"/>
    </location>
</feature>
<evidence type="ECO:0000256" key="1">
    <source>
        <dbReference type="ARBA" id="ARBA00004606"/>
    </source>
</evidence>
<dbReference type="InterPro" id="IPR003378">
    <property type="entry name" value="Fringe-like_glycosylTrfase"/>
</dbReference>
<dbReference type="AlphaFoldDB" id="A0AAW0U8J8"/>
<evidence type="ECO:0000256" key="2">
    <source>
        <dbReference type="ARBA" id="ARBA00004922"/>
    </source>
</evidence>
<dbReference type="Proteomes" id="UP001487740">
    <property type="component" value="Unassembled WGS sequence"/>
</dbReference>
<evidence type="ECO:0000256" key="7">
    <source>
        <dbReference type="ARBA" id="ARBA00022692"/>
    </source>
</evidence>
<dbReference type="Pfam" id="PF02434">
    <property type="entry name" value="Fringe"/>
    <property type="match status" value="1"/>
</dbReference>
<keyword evidence="8" id="KW-0547">Nucleotide-binding</keyword>
<dbReference type="InterPro" id="IPR026050">
    <property type="entry name" value="C1GALT1/C1GALT1_chp1"/>
</dbReference>
<dbReference type="EC" id="2.4.1.122" evidence="4"/>
<evidence type="ECO:0000256" key="8">
    <source>
        <dbReference type="ARBA" id="ARBA00022741"/>
    </source>
</evidence>
<comment type="similarity">
    <text evidence="3">Belongs to the glycosyltransferase 31 family. Beta3-Gal-T subfamily.</text>
</comment>
<evidence type="ECO:0000256" key="6">
    <source>
        <dbReference type="ARBA" id="ARBA00022679"/>
    </source>
</evidence>
<evidence type="ECO:0000256" key="11">
    <source>
        <dbReference type="ARBA" id="ARBA00023136"/>
    </source>
</evidence>
<dbReference type="GO" id="GO:0016263">
    <property type="term" value="F:glycoprotein-N-acetylgalactosamine 3-beta-galactosyltransferase activity"/>
    <property type="evidence" value="ECO:0007669"/>
    <property type="project" value="UniProtKB-EC"/>
</dbReference>
<evidence type="ECO:0000256" key="12">
    <source>
        <dbReference type="SAM" id="MobiDB-lite"/>
    </source>
</evidence>
<reference evidence="15 16" key="1">
    <citation type="submission" date="2023-03" db="EMBL/GenBank/DDBJ databases">
        <title>High-quality genome of Scylla paramamosain provides insights in environmental adaptation.</title>
        <authorList>
            <person name="Zhang L."/>
        </authorList>
    </citation>
    <scope>NUCLEOTIDE SEQUENCE [LARGE SCALE GENOMIC DNA]</scope>
    <source>
        <strain evidence="15">LZ_2023a</strain>
        <tissue evidence="15">Muscle</tissue>
    </source>
</reference>
<evidence type="ECO:0000313" key="15">
    <source>
        <dbReference type="EMBL" id="KAK8396394.1"/>
    </source>
</evidence>
<keyword evidence="5" id="KW-0328">Glycosyltransferase</keyword>
<comment type="caution">
    <text evidence="15">The sequence shown here is derived from an EMBL/GenBank/DDBJ whole genome shotgun (WGS) entry which is preliminary data.</text>
</comment>
<accession>A0AAW0U8J8</accession>
<keyword evidence="9" id="KW-0735">Signal-anchor</keyword>
<keyword evidence="10 13" id="KW-1133">Transmembrane helix</keyword>
<feature type="region of interest" description="Disordered" evidence="12">
    <location>
        <begin position="301"/>
        <end position="320"/>
    </location>
</feature>
<keyword evidence="6" id="KW-0808">Transferase</keyword>
<organism evidence="15 16">
    <name type="scientific">Scylla paramamosain</name>
    <name type="common">Mud crab</name>
    <dbReference type="NCBI Taxonomy" id="85552"/>
    <lineage>
        <taxon>Eukaryota</taxon>
        <taxon>Metazoa</taxon>
        <taxon>Ecdysozoa</taxon>
        <taxon>Arthropoda</taxon>
        <taxon>Crustacea</taxon>
        <taxon>Multicrustacea</taxon>
        <taxon>Malacostraca</taxon>
        <taxon>Eumalacostraca</taxon>
        <taxon>Eucarida</taxon>
        <taxon>Decapoda</taxon>
        <taxon>Pleocyemata</taxon>
        <taxon>Brachyura</taxon>
        <taxon>Eubrachyura</taxon>
        <taxon>Portunoidea</taxon>
        <taxon>Portunidae</taxon>
        <taxon>Portuninae</taxon>
        <taxon>Scylla</taxon>
    </lineage>
</organism>
<evidence type="ECO:0000256" key="5">
    <source>
        <dbReference type="ARBA" id="ARBA00022676"/>
    </source>
</evidence>
<keyword evidence="11 13" id="KW-0472">Membrane</keyword>
<comment type="pathway">
    <text evidence="2">Protein modification; protein glycosylation.</text>
</comment>
<evidence type="ECO:0000313" key="16">
    <source>
        <dbReference type="Proteomes" id="UP001487740"/>
    </source>
</evidence>
<evidence type="ECO:0000259" key="14">
    <source>
        <dbReference type="Pfam" id="PF02434"/>
    </source>
</evidence>
<dbReference type="Gene3D" id="3.90.550.50">
    <property type="match status" value="1"/>
</dbReference>
<keyword evidence="7 13" id="KW-0812">Transmembrane</keyword>
<gene>
    <name evidence="15" type="ORF">O3P69_005440</name>
</gene>
<dbReference type="EMBL" id="JARAKH010000016">
    <property type="protein sequence ID" value="KAK8396394.1"/>
    <property type="molecule type" value="Genomic_DNA"/>
</dbReference>
<evidence type="ECO:0000256" key="10">
    <source>
        <dbReference type="ARBA" id="ARBA00022989"/>
    </source>
</evidence>
<name>A0AAW0U8J8_SCYPA</name>
<dbReference type="GO" id="GO:0016020">
    <property type="term" value="C:membrane"/>
    <property type="evidence" value="ECO:0007669"/>
    <property type="project" value="UniProtKB-SubCell"/>
</dbReference>
<feature type="transmembrane region" description="Helical" evidence="13">
    <location>
        <begin position="25"/>
        <end position="48"/>
    </location>
</feature>
<evidence type="ECO:0000256" key="4">
    <source>
        <dbReference type="ARBA" id="ARBA00012557"/>
    </source>
</evidence>